<evidence type="ECO:0000313" key="10">
    <source>
        <dbReference type="EMBL" id="CAD9234660.1"/>
    </source>
</evidence>
<comment type="subcellular location">
    <subcellularLocation>
        <location evidence="1">Mitochondrion inner membrane</location>
        <topology evidence="1">Peripheral membrane protein</topology>
        <orientation evidence="1">Matrix side</orientation>
    </subcellularLocation>
</comment>
<evidence type="ECO:0000256" key="3">
    <source>
        <dbReference type="ARBA" id="ARBA00022448"/>
    </source>
</evidence>
<dbReference type="PANTHER" id="PTHR12964:SF0">
    <property type="entry name" value="NADH DEHYDROGENASE [UBIQUINONE] 1 ALPHA SUBCOMPLEX SUBUNIT 6"/>
    <property type="match status" value="1"/>
</dbReference>
<evidence type="ECO:0000256" key="8">
    <source>
        <dbReference type="ARBA" id="ARBA00023136"/>
    </source>
</evidence>
<dbReference type="AlphaFoldDB" id="A0A6T6CXR1"/>
<evidence type="ECO:0000256" key="5">
    <source>
        <dbReference type="ARBA" id="ARBA00022792"/>
    </source>
</evidence>
<keyword evidence="4" id="KW-0679">Respiratory chain</keyword>
<dbReference type="PANTHER" id="PTHR12964">
    <property type="entry name" value="NADH-UBIQUINONE OXIDOREDUCTASE B14 SUBUNIT"/>
    <property type="match status" value="1"/>
</dbReference>
<dbReference type="InterPro" id="IPR045299">
    <property type="entry name" value="Complex1_LYR_NDUFA6_LYRM6"/>
</dbReference>
<dbReference type="GO" id="GO:0006979">
    <property type="term" value="P:response to oxidative stress"/>
    <property type="evidence" value="ECO:0007669"/>
    <property type="project" value="TreeGrafter"/>
</dbReference>
<sequence>MPVTMRRLLQSWMATVARYNSYQPVGSRVAKEFTSTGGTGREASLLSETHADARAAVLGLYRRAIQHIPQMRRDFNVVEEPQFLADLIRELFRRHDHVSDLKLIDMLIFKGNQELGEIVAQWKGRHHIMSYVEKFHQKKLREAALDLAASQANHHADVDSGFAMPSTIRTAKLLQWRSRGLIPENVETWDQYMLWKGGEREKFVQFVIQNKLFAPEDLEANEAFAREIGYMAA</sequence>
<evidence type="ECO:0000256" key="1">
    <source>
        <dbReference type="ARBA" id="ARBA00004443"/>
    </source>
</evidence>
<proteinExistence type="inferred from homology"/>
<comment type="similarity">
    <text evidence="2">Belongs to the complex I LYR family.</text>
</comment>
<protein>
    <recommendedName>
        <fullName evidence="11">NADH dehydrogenase [ubiquinone] 1 alpha subcomplex subunit 6</fullName>
    </recommendedName>
</protein>
<keyword evidence="3" id="KW-0813">Transport</keyword>
<dbReference type="GO" id="GO:0005743">
    <property type="term" value="C:mitochondrial inner membrane"/>
    <property type="evidence" value="ECO:0007669"/>
    <property type="project" value="UniProtKB-SubCell"/>
</dbReference>
<accession>A0A6T6CXR1</accession>
<dbReference type="EMBL" id="HBGH01012168">
    <property type="protein sequence ID" value="CAD9234659.1"/>
    <property type="molecule type" value="Transcribed_RNA"/>
</dbReference>
<dbReference type="GO" id="GO:0045271">
    <property type="term" value="C:respiratory chain complex I"/>
    <property type="evidence" value="ECO:0007669"/>
    <property type="project" value="InterPro"/>
</dbReference>
<dbReference type="CDD" id="cd20266">
    <property type="entry name" value="Complex1_LYR_NDUFA6_LYRM6"/>
    <property type="match status" value="1"/>
</dbReference>
<evidence type="ECO:0000256" key="2">
    <source>
        <dbReference type="ARBA" id="ARBA00009508"/>
    </source>
</evidence>
<evidence type="ECO:0000256" key="4">
    <source>
        <dbReference type="ARBA" id="ARBA00022660"/>
    </source>
</evidence>
<evidence type="ECO:0000256" key="7">
    <source>
        <dbReference type="ARBA" id="ARBA00023128"/>
    </source>
</evidence>
<reference evidence="9" key="1">
    <citation type="submission" date="2021-01" db="EMBL/GenBank/DDBJ databases">
        <authorList>
            <person name="Corre E."/>
            <person name="Pelletier E."/>
            <person name="Niang G."/>
            <person name="Scheremetjew M."/>
            <person name="Finn R."/>
            <person name="Kale V."/>
            <person name="Holt S."/>
            <person name="Cochrane G."/>
            <person name="Meng A."/>
            <person name="Brown T."/>
            <person name="Cohen L."/>
        </authorList>
    </citation>
    <scope>NUCLEOTIDE SEQUENCE</scope>
    <source>
        <strain evidence="9">SAG 36.94</strain>
    </source>
</reference>
<dbReference type="InterPro" id="IPR016488">
    <property type="entry name" value="NADH_Ub_cplx-1_asu_su-6"/>
</dbReference>
<keyword evidence="8" id="KW-0472">Membrane</keyword>
<organism evidence="9">
    <name type="scientific">Compsopogon caeruleus</name>
    <dbReference type="NCBI Taxonomy" id="31354"/>
    <lineage>
        <taxon>Eukaryota</taxon>
        <taxon>Rhodophyta</taxon>
        <taxon>Compsopogonophyceae</taxon>
        <taxon>Compsopogonales</taxon>
        <taxon>Compsopogonaceae</taxon>
        <taxon>Compsopogon</taxon>
    </lineage>
</organism>
<evidence type="ECO:0000256" key="6">
    <source>
        <dbReference type="ARBA" id="ARBA00022982"/>
    </source>
</evidence>
<keyword evidence="7" id="KW-0496">Mitochondrion</keyword>
<evidence type="ECO:0008006" key="11">
    <source>
        <dbReference type="Google" id="ProtNLM"/>
    </source>
</evidence>
<gene>
    <name evidence="9" type="ORF">CCAE0312_LOCUS6749</name>
    <name evidence="10" type="ORF">CCAE0312_LOCUS6750</name>
</gene>
<keyword evidence="6" id="KW-0249">Electron transport</keyword>
<evidence type="ECO:0000313" key="9">
    <source>
        <dbReference type="EMBL" id="CAD9234659.1"/>
    </source>
</evidence>
<keyword evidence="5" id="KW-0999">Mitochondrion inner membrane</keyword>
<dbReference type="EMBL" id="HBGH01012169">
    <property type="protein sequence ID" value="CAD9234660.1"/>
    <property type="molecule type" value="Transcribed_RNA"/>
</dbReference>
<name>A0A6T6CXR1_9RHOD</name>